<keyword evidence="8" id="KW-1185">Reference proteome</keyword>
<name>A0ABU4ZQD0_9HYPH</name>
<feature type="transmembrane region" description="Helical" evidence="5">
    <location>
        <begin position="166"/>
        <end position="185"/>
    </location>
</feature>
<feature type="transmembrane region" description="Helical" evidence="5">
    <location>
        <begin position="129"/>
        <end position="151"/>
    </location>
</feature>
<dbReference type="RefSeq" id="WP_320235554.1">
    <property type="nucleotide sequence ID" value="NZ_JAVIJF010000019.1"/>
</dbReference>
<keyword evidence="4 5" id="KW-0472">Membrane</keyword>
<evidence type="ECO:0000313" key="8">
    <source>
        <dbReference type="Proteomes" id="UP001276840"/>
    </source>
</evidence>
<keyword evidence="3 5" id="KW-1133">Transmembrane helix</keyword>
<evidence type="ECO:0000256" key="5">
    <source>
        <dbReference type="SAM" id="Phobius"/>
    </source>
</evidence>
<dbReference type="PANTHER" id="PTHR11863">
    <property type="entry name" value="STEROL DESATURASE"/>
    <property type="match status" value="1"/>
</dbReference>
<evidence type="ECO:0000259" key="6">
    <source>
        <dbReference type="Pfam" id="PF04116"/>
    </source>
</evidence>
<comment type="subcellular location">
    <subcellularLocation>
        <location evidence="1">Membrane</location>
    </subcellularLocation>
</comment>
<accession>A0ABU4ZQD0</accession>
<dbReference type="InterPro" id="IPR050307">
    <property type="entry name" value="Sterol_Desaturase_Related"/>
</dbReference>
<organism evidence="7 8">
    <name type="scientific">Mesorhizobium montanum</name>
    <dbReference type="NCBI Taxonomy" id="3072323"/>
    <lineage>
        <taxon>Bacteria</taxon>
        <taxon>Pseudomonadati</taxon>
        <taxon>Pseudomonadota</taxon>
        <taxon>Alphaproteobacteria</taxon>
        <taxon>Hyphomicrobiales</taxon>
        <taxon>Phyllobacteriaceae</taxon>
        <taxon>Mesorhizobium</taxon>
    </lineage>
</organism>
<proteinExistence type="predicted"/>
<keyword evidence="7" id="KW-0560">Oxidoreductase</keyword>
<evidence type="ECO:0000256" key="2">
    <source>
        <dbReference type="ARBA" id="ARBA00022692"/>
    </source>
</evidence>
<feature type="transmembrane region" description="Helical" evidence="5">
    <location>
        <begin position="39"/>
        <end position="59"/>
    </location>
</feature>
<dbReference type="InterPro" id="IPR006694">
    <property type="entry name" value="Fatty_acid_hydroxylase"/>
</dbReference>
<dbReference type="Pfam" id="PF04116">
    <property type="entry name" value="FA_hydroxylase"/>
    <property type="match status" value="1"/>
</dbReference>
<evidence type="ECO:0000256" key="1">
    <source>
        <dbReference type="ARBA" id="ARBA00004370"/>
    </source>
</evidence>
<feature type="transmembrane region" description="Helical" evidence="5">
    <location>
        <begin position="71"/>
        <end position="95"/>
    </location>
</feature>
<sequence length="323" mass="37821">MSDRKEWNHVPDKLPIEVAPIWRWPLDLIEIFRWYVGSWLPVSINLCLVALAYAAYYWASPTLAGATTPGLWIAVIWLRNLLLTVLLAHGLHLVFHRYQLQTTDKKYDPRPYPRKGRAFDFGDQLADNVFWTLASGVTVWSAYEALLWWAMANGYAPTITWSSNPVWFVATFLLIPIWQSFYFYWIHRLLHTKLFYPMHALHHRNADVGPWSGLSMHPIEHTLYFGSVLIHFIVPAHPVHVICHLMFYGLYAITTHTGFEGLWVGGRKRVDLGTFHHQIHHRYFEVNYGTLDVPWDKWFGTFHDGTAAAKERMKKRLADRRRV</sequence>
<feature type="domain" description="Fatty acid hydroxylase" evidence="6">
    <location>
        <begin position="172"/>
        <end position="301"/>
    </location>
</feature>
<keyword evidence="2 5" id="KW-0812">Transmembrane</keyword>
<evidence type="ECO:0000256" key="3">
    <source>
        <dbReference type="ARBA" id="ARBA00022989"/>
    </source>
</evidence>
<dbReference type="EC" id="1.-.-.-" evidence="7"/>
<reference evidence="7 8" key="1">
    <citation type="submission" date="2023-08" db="EMBL/GenBank/DDBJ databases">
        <title>Implementing the SeqCode for naming new Mesorhizobium species isolated from Vachellia karroo root nodules.</title>
        <authorList>
            <person name="Van Lill M."/>
        </authorList>
    </citation>
    <scope>NUCLEOTIDE SEQUENCE [LARGE SCALE GENOMIC DNA]</scope>
    <source>
        <strain evidence="7 8">MSK 1335</strain>
    </source>
</reference>
<dbReference type="Proteomes" id="UP001276840">
    <property type="component" value="Unassembled WGS sequence"/>
</dbReference>
<comment type="caution">
    <text evidence="7">The sequence shown here is derived from an EMBL/GenBank/DDBJ whole genome shotgun (WGS) entry which is preliminary data.</text>
</comment>
<dbReference type="GO" id="GO:0016491">
    <property type="term" value="F:oxidoreductase activity"/>
    <property type="evidence" value="ECO:0007669"/>
    <property type="project" value="UniProtKB-KW"/>
</dbReference>
<dbReference type="EMBL" id="JAVIJF010000019">
    <property type="protein sequence ID" value="MDX8527612.1"/>
    <property type="molecule type" value="Genomic_DNA"/>
</dbReference>
<evidence type="ECO:0000256" key="4">
    <source>
        <dbReference type="ARBA" id="ARBA00023136"/>
    </source>
</evidence>
<gene>
    <name evidence="7" type="ORF">RFM68_24225</name>
</gene>
<evidence type="ECO:0000313" key="7">
    <source>
        <dbReference type="EMBL" id="MDX8527612.1"/>
    </source>
</evidence>
<protein>
    <submittedName>
        <fullName evidence="7">Sterol desaturase family protein</fullName>
        <ecNumber evidence="7">1.-.-.-</ecNumber>
    </submittedName>
</protein>